<evidence type="ECO:0000313" key="2">
    <source>
        <dbReference type="EMBL" id="CAG8824640.1"/>
    </source>
</evidence>
<sequence>MKATPSKIKAWKELPIVKECYEKLHSKITNNEDETWCGKIINEVWEDTSKVSNEQVAFVVTLCESFLNPNNEDIKNDSKYLRKRLKRNLKKMENGEKFDLRESDSDEDEPESDSTISNVDEKETREIEVTRREARMRDIEEARREIRARENEGE</sequence>
<gene>
    <name evidence="2" type="ORF">DERYTH_LOCUS27735</name>
</gene>
<dbReference type="EMBL" id="CAJVPY010065161">
    <property type="protein sequence ID" value="CAG8824640.1"/>
    <property type="molecule type" value="Genomic_DNA"/>
</dbReference>
<evidence type="ECO:0000256" key="1">
    <source>
        <dbReference type="SAM" id="MobiDB-lite"/>
    </source>
</evidence>
<protein>
    <submittedName>
        <fullName evidence="2">14671_t:CDS:1</fullName>
    </submittedName>
</protein>
<feature type="compositionally biased region" description="Basic and acidic residues" evidence="1">
    <location>
        <begin position="119"/>
        <end position="129"/>
    </location>
</feature>
<accession>A0A9N9PKA4</accession>
<keyword evidence="3" id="KW-1185">Reference proteome</keyword>
<name>A0A9N9PKA4_9GLOM</name>
<comment type="caution">
    <text evidence="2">The sequence shown here is derived from an EMBL/GenBank/DDBJ whole genome shotgun (WGS) entry which is preliminary data.</text>
</comment>
<dbReference type="Proteomes" id="UP000789405">
    <property type="component" value="Unassembled WGS sequence"/>
</dbReference>
<dbReference type="OrthoDB" id="2440320at2759"/>
<feature type="non-terminal residue" evidence="2">
    <location>
        <position position="154"/>
    </location>
</feature>
<evidence type="ECO:0000313" key="3">
    <source>
        <dbReference type="Proteomes" id="UP000789405"/>
    </source>
</evidence>
<reference evidence="2" key="1">
    <citation type="submission" date="2021-06" db="EMBL/GenBank/DDBJ databases">
        <authorList>
            <person name="Kallberg Y."/>
            <person name="Tangrot J."/>
            <person name="Rosling A."/>
        </authorList>
    </citation>
    <scope>NUCLEOTIDE SEQUENCE</scope>
    <source>
        <strain evidence="2">MA453B</strain>
    </source>
</reference>
<dbReference type="AlphaFoldDB" id="A0A9N9PKA4"/>
<proteinExistence type="predicted"/>
<organism evidence="2 3">
    <name type="scientific">Dentiscutata erythropus</name>
    <dbReference type="NCBI Taxonomy" id="1348616"/>
    <lineage>
        <taxon>Eukaryota</taxon>
        <taxon>Fungi</taxon>
        <taxon>Fungi incertae sedis</taxon>
        <taxon>Mucoromycota</taxon>
        <taxon>Glomeromycotina</taxon>
        <taxon>Glomeromycetes</taxon>
        <taxon>Diversisporales</taxon>
        <taxon>Gigasporaceae</taxon>
        <taxon>Dentiscutata</taxon>
    </lineage>
</organism>
<feature type="region of interest" description="Disordered" evidence="1">
    <location>
        <begin position="95"/>
        <end position="129"/>
    </location>
</feature>